<evidence type="ECO:0000313" key="2">
    <source>
        <dbReference type="Proteomes" id="UP000008986"/>
    </source>
</evidence>
<dbReference type="RefSeq" id="YP_003359048.1">
    <property type="nucleotide sequence ID" value="NC_013697.1"/>
</dbReference>
<evidence type="ECO:0000313" key="1">
    <source>
        <dbReference type="EMBL" id="ACV50216.1"/>
    </source>
</evidence>
<proteinExistence type="predicted"/>
<sequence>MKGKADIFKGVNDEEMVSAWRKWCGFAKAWTEHVNDLAAMVLTSSKDQFNWPSTPNNEDVYSVLGEHAGLSSFDNTGTLYELIVDLFGEDSLFDQLMLYTKEHGSPLPSMKSIDWGNTLCTVGDTPQEAETLYFDETDHNAYVPPGSDFTRQEVWYIEQNRKQCGEFMLMVALELYRRGIRI</sequence>
<keyword evidence="2" id="KW-1185">Reference proteome</keyword>
<protein>
    <submittedName>
        <fullName evidence="1">Uncharacterized protein</fullName>
    </submittedName>
</protein>
<reference evidence="2" key="1">
    <citation type="submission" date="2009-07" db="EMBL/GenBank/DDBJ databases">
        <authorList>
            <person name="Kropinski A.M."/>
            <person name="Villegas A."/>
            <person name="Lingohr E.J."/>
        </authorList>
    </citation>
    <scope>NUCLEOTIDE SEQUENCE [LARGE SCALE GENOMIC DNA]</scope>
</reference>
<name>C9DGG5_BPW14</name>
<gene>
    <name evidence="1" type="primary">194</name>
</gene>
<organismHost>
    <name type="scientific">Delftia acidovorans</name>
    <name type="common">Pseudomonas acidovorans</name>
    <name type="synonym">Comamonas acidovorans</name>
    <dbReference type="NCBI Taxonomy" id="80866"/>
</organismHost>
<dbReference type="GeneID" id="8684142"/>
<organism evidence="1 2">
    <name type="scientific">Delftia phage PhiW-14</name>
    <name type="common">Deftia acidovorans bacteriophage phiW-14</name>
    <dbReference type="NCBI Taxonomy" id="665032"/>
    <lineage>
        <taxon>Viruses</taxon>
        <taxon>Duplodnaviria</taxon>
        <taxon>Heunggongvirae</taxon>
        <taxon>Uroviricota</taxon>
        <taxon>Caudoviricetes</taxon>
        <taxon>Ionavirus</taxon>
        <taxon>Ionavirus W14</taxon>
    </lineage>
</organism>
<accession>C9DGG5</accession>
<dbReference type="Proteomes" id="UP000008986">
    <property type="component" value="Segment"/>
</dbReference>
<dbReference type="EMBL" id="GQ357915">
    <property type="protein sequence ID" value="ACV50216.1"/>
    <property type="molecule type" value="Genomic_DNA"/>
</dbReference>
<dbReference type="KEGG" id="vg:8684142"/>